<evidence type="ECO:0000313" key="1">
    <source>
        <dbReference type="EMBL" id="VVC36447.1"/>
    </source>
</evidence>
<name>A0A5E4N444_9HEMI</name>
<evidence type="ECO:0000313" key="2">
    <source>
        <dbReference type="Proteomes" id="UP000325440"/>
    </source>
</evidence>
<keyword evidence="2" id="KW-1185">Reference proteome</keyword>
<organism evidence="1 2">
    <name type="scientific">Cinara cedri</name>
    <dbReference type="NCBI Taxonomy" id="506608"/>
    <lineage>
        <taxon>Eukaryota</taxon>
        <taxon>Metazoa</taxon>
        <taxon>Ecdysozoa</taxon>
        <taxon>Arthropoda</taxon>
        <taxon>Hexapoda</taxon>
        <taxon>Insecta</taxon>
        <taxon>Pterygota</taxon>
        <taxon>Neoptera</taxon>
        <taxon>Paraneoptera</taxon>
        <taxon>Hemiptera</taxon>
        <taxon>Sternorrhyncha</taxon>
        <taxon>Aphidomorpha</taxon>
        <taxon>Aphidoidea</taxon>
        <taxon>Aphididae</taxon>
        <taxon>Lachninae</taxon>
        <taxon>Cinara</taxon>
    </lineage>
</organism>
<dbReference type="EMBL" id="CABPRJ010001433">
    <property type="protein sequence ID" value="VVC36447.1"/>
    <property type="molecule type" value="Genomic_DNA"/>
</dbReference>
<proteinExistence type="predicted"/>
<gene>
    <name evidence="1" type="ORF">CINCED_3A016603</name>
</gene>
<dbReference type="AlphaFoldDB" id="A0A5E4N444"/>
<dbReference type="InterPro" id="IPR005312">
    <property type="entry name" value="DUF1759"/>
</dbReference>
<protein>
    <submittedName>
        <fullName evidence="1">Uncharacterized protein</fullName>
    </submittedName>
</protein>
<accession>A0A5E4N444</accession>
<reference evidence="1 2" key="1">
    <citation type="submission" date="2019-08" db="EMBL/GenBank/DDBJ databases">
        <authorList>
            <person name="Alioto T."/>
            <person name="Alioto T."/>
            <person name="Gomez Garrido J."/>
        </authorList>
    </citation>
    <scope>NUCLEOTIDE SEQUENCE [LARGE SCALE GENOMIC DNA]</scope>
</reference>
<dbReference type="Proteomes" id="UP000325440">
    <property type="component" value="Unassembled WGS sequence"/>
</dbReference>
<dbReference type="OrthoDB" id="6630153at2759"/>
<dbReference type="Pfam" id="PF03564">
    <property type="entry name" value="DUF1759"/>
    <property type="match status" value="1"/>
</dbReference>
<sequence>MLEGIGFREKARVEKTKIRATFKHRYTGLIAKRFELSNIERYYYLLGCLIGDALNAIQNIPVSDVTYDLAWSTLSERFDKPRQLATVRETPLNVQWSMDDLKRFLFLFLDHISVLESLNIPSLDKLLFALFSRCLPLFIRKAFEATNKSEFSVLSEIVTYVKTHVSLLEAVACSRLPTRDQPKSLICRVNSKNSKVSLIAAKPGTSIPPKCLFCSGNHPSTNFSKFFQMSLDKRYEVARKIKLCIRCLASTH</sequence>